<feature type="domain" description="Heterokaryon incompatibility" evidence="1">
    <location>
        <begin position="143"/>
        <end position="300"/>
    </location>
</feature>
<evidence type="ECO:0000259" key="1">
    <source>
        <dbReference type="Pfam" id="PF06985"/>
    </source>
</evidence>
<accession>A0A6A6RAF6</accession>
<dbReference type="EMBL" id="MU004182">
    <property type="protein sequence ID" value="KAF2501346.1"/>
    <property type="molecule type" value="Genomic_DNA"/>
</dbReference>
<dbReference type="Pfam" id="PF26639">
    <property type="entry name" value="Het-6_barrel"/>
    <property type="match status" value="1"/>
</dbReference>
<dbReference type="InterPro" id="IPR010730">
    <property type="entry name" value="HET"/>
</dbReference>
<evidence type="ECO:0000313" key="2">
    <source>
        <dbReference type="EMBL" id="KAF2501346.1"/>
    </source>
</evidence>
<dbReference type="Proteomes" id="UP000799750">
    <property type="component" value="Unassembled WGS sequence"/>
</dbReference>
<gene>
    <name evidence="2" type="ORF">BU16DRAFT_555839</name>
</gene>
<organism evidence="2 3">
    <name type="scientific">Lophium mytilinum</name>
    <dbReference type="NCBI Taxonomy" id="390894"/>
    <lineage>
        <taxon>Eukaryota</taxon>
        <taxon>Fungi</taxon>
        <taxon>Dikarya</taxon>
        <taxon>Ascomycota</taxon>
        <taxon>Pezizomycotina</taxon>
        <taxon>Dothideomycetes</taxon>
        <taxon>Pleosporomycetidae</taxon>
        <taxon>Mytilinidiales</taxon>
        <taxon>Mytilinidiaceae</taxon>
        <taxon>Lophium</taxon>
    </lineage>
</organism>
<dbReference type="InterPro" id="IPR052895">
    <property type="entry name" value="HetReg/Transcr_Mod"/>
</dbReference>
<proteinExistence type="predicted"/>
<reference evidence="2" key="1">
    <citation type="journal article" date="2020" name="Stud. Mycol.">
        <title>101 Dothideomycetes genomes: a test case for predicting lifestyles and emergence of pathogens.</title>
        <authorList>
            <person name="Haridas S."/>
            <person name="Albert R."/>
            <person name="Binder M."/>
            <person name="Bloem J."/>
            <person name="Labutti K."/>
            <person name="Salamov A."/>
            <person name="Andreopoulos B."/>
            <person name="Baker S."/>
            <person name="Barry K."/>
            <person name="Bills G."/>
            <person name="Bluhm B."/>
            <person name="Cannon C."/>
            <person name="Castanera R."/>
            <person name="Culley D."/>
            <person name="Daum C."/>
            <person name="Ezra D."/>
            <person name="Gonzalez J."/>
            <person name="Henrissat B."/>
            <person name="Kuo A."/>
            <person name="Liang C."/>
            <person name="Lipzen A."/>
            <person name="Lutzoni F."/>
            <person name="Magnuson J."/>
            <person name="Mondo S."/>
            <person name="Nolan M."/>
            <person name="Ohm R."/>
            <person name="Pangilinan J."/>
            <person name="Park H.-J."/>
            <person name="Ramirez L."/>
            <person name="Alfaro M."/>
            <person name="Sun H."/>
            <person name="Tritt A."/>
            <person name="Yoshinaga Y."/>
            <person name="Zwiers L.-H."/>
            <person name="Turgeon B."/>
            <person name="Goodwin S."/>
            <person name="Spatafora J."/>
            <person name="Crous P."/>
            <person name="Grigoriev I."/>
        </authorList>
    </citation>
    <scope>NUCLEOTIDE SEQUENCE</scope>
    <source>
        <strain evidence="2">CBS 269.34</strain>
    </source>
</reference>
<dbReference type="AlphaFoldDB" id="A0A6A6RAF6"/>
<protein>
    <submittedName>
        <fullName evidence="2">HET-domain-containing protein</fullName>
    </submittedName>
</protein>
<dbReference type="PANTHER" id="PTHR24148:SF64">
    <property type="entry name" value="HETEROKARYON INCOMPATIBILITY DOMAIN-CONTAINING PROTEIN"/>
    <property type="match status" value="1"/>
</dbReference>
<dbReference type="Pfam" id="PF06985">
    <property type="entry name" value="HET"/>
    <property type="match status" value="1"/>
</dbReference>
<keyword evidence="3" id="KW-1185">Reference proteome</keyword>
<evidence type="ECO:0000313" key="3">
    <source>
        <dbReference type="Proteomes" id="UP000799750"/>
    </source>
</evidence>
<dbReference type="OrthoDB" id="2157530at2759"/>
<dbReference type="PANTHER" id="PTHR24148">
    <property type="entry name" value="ANKYRIN REPEAT DOMAIN-CONTAINING PROTEIN 39 HOMOLOG-RELATED"/>
    <property type="match status" value="1"/>
</dbReference>
<name>A0A6A6RAF6_9PEZI</name>
<sequence length="669" mass="75591">MRFLPSSFNLSSSIKHRVRQISHDTSGSRPRYIGYATIAGVVGTSFIVSVATVSLSIHRTNTNRQKLATATEEQWPVHGHIKSSTGSNLASSGITRSDGSIPFTYDQLRREEKTRLLVLEAGEPEDELRCRLNHVSTLQDSQYEALSYAWGEPSTTHSIYTPEGSVLITASLFGALRRLRLPDRARVIWADQLCINQEDEIERGHQVQFMREIYENATQVIIWLGEESSVDQRAFQSLEIIENSLGLPYPTPATGMGWRRQKSKALSGGTIMGPLANVDSDQLANLLRRQWFRRTWIVQEVASTKKATVMNKIAAIETARRSRNGPLHMPLFQMLLATSYNQCSDPRDKVYAILGLGKDWDRNQDMNPDYTVGMGEVYKRFAIWDSKRNANLRVLSCASGPKEDGESRMPSWTPDWTNIENESPFVRYSDRTGFAASGKMLAMAWHSHDGNTLHAEGKLVDTVRELGSLPTFTPATGVFEINQESISRLQKSKKWLQDCQRLAESVNGPLSNDEYNAFARTMTCSLTGDAFPAPSTYSAYFKEYMRFMDTTPEKYAEYYKEFVSSPKRLMGADERNPYFRGHTFIESSLQQWTSKRRLCTTENRRLAVVPKSARAGDAICVLYGGEVPYVLRPAPDGFYFVVGECYVDDMMHGKALSVQGLRPTRFRLR</sequence>